<dbReference type="Pfam" id="PF17170">
    <property type="entry name" value="DUF5128"/>
    <property type="match status" value="1"/>
</dbReference>
<dbReference type="PROSITE" id="PS51125">
    <property type="entry name" value="NHL"/>
    <property type="match status" value="1"/>
</dbReference>
<keyword evidence="1" id="KW-0677">Repeat</keyword>
<dbReference type="InterPro" id="IPR050952">
    <property type="entry name" value="TRIM-NHL_E3_ligases"/>
</dbReference>
<evidence type="ECO:0000313" key="3">
    <source>
        <dbReference type="EMBL" id="CAH3151951.1"/>
    </source>
</evidence>
<evidence type="ECO:0000313" key="4">
    <source>
        <dbReference type="Proteomes" id="UP001159405"/>
    </source>
</evidence>
<dbReference type="PANTHER" id="PTHR24104">
    <property type="entry name" value="E3 UBIQUITIN-PROTEIN LIGASE NHLRC1-RELATED"/>
    <property type="match status" value="1"/>
</dbReference>
<dbReference type="Proteomes" id="UP001159405">
    <property type="component" value="Unassembled WGS sequence"/>
</dbReference>
<dbReference type="InterPro" id="IPR011042">
    <property type="entry name" value="6-blade_b-propeller_TolB-like"/>
</dbReference>
<evidence type="ECO:0000256" key="1">
    <source>
        <dbReference type="ARBA" id="ARBA00022737"/>
    </source>
</evidence>
<accession>A0ABN8PVZ1</accession>
<comment type="caution">
    <text evidence="3">The sequence shown here is derived from an EMBL/GenBank/DDBJ whole genome shotgun (WGS) entry which is preliminary data.</text>
</comment>
<gene>
    <name evidence="3" type="ORF">PLOB_00048884</name>
</gene>
<protein>
    <submittedName>
        <fullName evidence="3">Uncharacterized protein</fullName>
    </submittedName>
</protein>
<feature type="repeat" description="NHL" evidence="2">
    <location>
        <begin position="145"/>
        <end position="185"/>
    </location>
</feature>
<organism evidence="3 4">
    <name type="scientific">Porites lobata</name>
    <dbReference type="NCBI Taxonomy" id="104759"/>
    <lineage>
        <taxon>Eukaryota</taxon>
        <taxon>Metazoa</taxon>
        <taxon>Cnidaria</taxon>
        <taxon>Anthozoa</taxon>
        <taxon>Hexacorallia</taxon>
        <taxon>Scleractinia</taxon>
        <taxon>Fungiina</taxon>
        <taxon>Poritidae</taxon>
        <taxon>Porites</taxon>
    </lineage>
</organism>
<dbReference type="Gene3D" id="2.120.10.30">
    <property type="entry name" value="TolB, C-terminal domain"/>
    <property type="match status" value="2"/>
</dbReference>
<keyword evidence="4" id="KW-1185">Reference proteome</keyword>
<sequence length="227" mass="25412">MFGFDGNFLRGIALKGNPYSLAFTESGDLLFRVSLDLLNSRIAHFTENGQFVTCIGDEDVKDPLYVSVISDGKFIINQNTKHVISDKRIKVLTTDGKNSPRSFKAPDCDETHVCVVYHQEKFFASFSSACRVVVFNEAGEYIHDIGSEGSGEGQFSNPTGLAIDKFSRLIVCDAGNKRLQLFTLEGKYITQIAGRFFKGGRPRYAVIYNTGYLFVTDSYRDCVYVFH</sequence>
<dbReference type="InterPro" id="IPR001258">
    <property type="entry name" value="NHL_repeat"/>
</dbReference>
<dbReference type="PANTHER" id="PTHR24104:SF25">
    <property type="entry name" value="PROTEIN LIN-41"/>
    <property type="match status" value="1"/>
</dbReference>
<evidence type="ECO:0000256" key="2">
    <source>
        <dbReference type="PROSITE-ProRule" id="PRU00504"/>
    </source>
</evidence>
<proteinExistence type="predicted"/>
<reference evidence="3 4" key="1">
    <citation type="submission" date="2022-05" db="EMBL/GenBank/DDBJ databases">
        <authorList>
            <consortium name="Genoscope - CEA"/>
            <person name="William W."/>
        </authorList>
    </citation>
    <scope>NUCLEOTIDE SEQUENCE [LARGE SCALE GENOMIC DNA]</scope>
</reference>
<dbReference type="EMBL" id="CALNXK010000092">
    <property type="protein sequence ID" value="CAH3151951.1"/>
    <property type="molecule type" value="Genomic_DNA"/>
</dbReference>
<dbReference type="SUPFAM" id="SSF63825">
    <property type="entry name" value="YWTD domain"/>
    <property type="match status" value="1"/>
</dbReference>
<name>A0ABN8PVZ1_9CNID</name>